<dbReference type="Proteomes" id="UP000294853">
    <property type="component" value="Chromosome"/>
</dbReference>
<feature type="region of interest" description="Disordered" evidence="1">
    <location>
        <begin position="1"/>
        <end position="21"/>
    </location>
</feature>
<evidence type="ECO:0000313" key="2">
    <source>
        <dbReference type="EMBL" id="QBX54450.1"/>
    </source>
</evidence>
<dbReference type="EMBL" id="CP038436">
    <property type="protein sequence ID" value="QBX54450.1"/>
    <property type="molecule type" value="Genomic_DNA"/>
</dbReference>
<gene>
    <name evidence="2" type="ORF">EXE58_02510</name>
</gene>
<evidence type="ECO:0000313" key="3">
    <source>
        <dbReference type="Proteomes" id="UP000294853"/>
    </source>
</evidence>
<dbReference type="AlphaFoldDB" id="A0A4P7ICU8"/>
<organism evidence="2 3">
    <name type="scientific">Nocardioides seonyuensis</name>
    <dbReference type="NCBI Taxonomy" id="2518371"/>
    <lineage>
        <taxon>Bacteria</taxon>
        <taxon>Bacillati</taxon>
        <taxon>Actinomycetota</taxon>
        <taxon>Actinomycetes</taxon>
        <taxon>Propionibacteriales</taxon>
        <taxon>Nocardioidaceae</taxon>
        <taxon>Nocardioides</taxon>
    </lineage>
</organism>
<proteinExistence type="predicted"/>
<evidence type="ECO:0008006" key="4">
    <source>
        <dbReference type="Google" id="ProtNLM"/>
    </source>
</evidence>
<dbReference type="OrthoDB" id="5192391at2"/>
<reference evidence="2 3" key="1">
    <citation type="submission" date="2019-03" db="EMBL/GenBank/DDBJ databases">
        <title>Three New Species of Nocardioides, Nocardioides euryhalodurans sp. nov., Nocardioides seonyuensis sp. nov. and Nocardioides eburneoflavus sp. nov. Iolated from Soil.</title>
        <authorList>
            <person name="Roh S.G."/>
            <person name="Lee C."/>
            <person name="Kim M.-K."/>
            <person name="Kim S.B."/>
        </authorList>
    </citation>
    <scope>NUCLEOTIDE SEQUENCE [LARGE SCALE GENOMIC DNA]</scope>
    <source>
        <strain evidence="2 3">MMS17-SY207-3</strain>
    </source>
</reference>
<evidence type="ECO:0000256" key="1">
    <source>
        <dbReference type="SAM" id="MobiDB-lite"/>
    </source>
</evidence>
<dbReference type="KEGG" id="nsn:EXE58_02510"/>
<feature type="compositionally biased region" description="Polar residues" evidence="1">
    <location>
        <begin position="1"/>
        <end position="17"/>
    </location>
</feature>
<name>A0A4P7ICU8_9ACTN</name>
<protein>
    <recommendedName>
        <fullName evidence="4">SAF domain-containing protein</fullName>
    </recommendedName>
</protein>
<sequence length="216" mass="21902">MSRNSLSTDVPSATRSRSPGWRDPRLWAGVALVAGSVVAGSAVVGSADESTAVWAAARDLSPGEVLHADDLRATRVRFGEDDDSERYLPVSETLPAELTLLRGVGAGELVAGAALGDASSDTVAVPVAVGPEHVPPGVGAGSRVDIWVVGEGARGEPRAKAVLHDVAVLAAPSAAESFAASTSRQVVLSVPQDDEGSLATLLAASGEGLVRVVGRR</sequence>
<accession>A0A4P7ICU8</accession>
<keyword evidence="3" id="KW-1185">Reference proteome</keyword>
<dbReference type="RefSeq" id="WP_135266423.1">
    <property type="nucleotide sequence ID" value="NZ_CP038436.1"/>
</dbReference>